<evidence type="ECO:0000256" key="1">
    <source>
        <dbReference type="ARBA" id="ARBA00022656"/>
    </source>
</evidence>
<name>A0A077NSD6_XENBV</name>
<protein>
    <submittedName>
        <fullName evidence="2">Uncharacterized protein</fullName>
    </submittedName>
</protein>
<dbReference type="HOGENOM" id="CLU_1660042_0_0_6"/>
<evidence type="ECO:0000313" key="3">
    <source>
        <dbReference type="Proteomes" id="UP000028483"/>
    </source>
</evidence>
<evidence type="ECO:0000313" key="2">
    <source>
        <dbReference type="EMBL" id="CDH04997.1"/>
    </source>
</evidence>
<gene>
    <name evidence="2" type="ORF">XBO1_1680001</name>
</gene>
<comment type="caution">
    <text evidence="2">The sequence shown here is derived from an EMBL/GenBank/DDBJ whole genome shotgun (WGS) entry which is preliminary data.</text>
</comment>
<organism evidence="2 3">
    <name type="scientific">Xenorhabdus bovienii str. oregonense</name>
    <dbReference type="NCBI Taxonomy" id="1398202"/>
    <lineage>
        <taxon>Bacteria</taxon>
        <taxon>Pseudomonadati</taxon>
        <taxon>Pseudomonadota</taxon>
        <taxon>Gammaproteobacteria</taxon>
        <taxon>Enterobacterales</taxon>
        <taxon>Morganellaceae</taxon>
        <taxon>Xenorhabdus</taxon>
    </lineage>
</organism>
<proteinExistence type="predicted"/>
<accession>A0A077NSD6</accession>
<dbReference type="Pfam" id="PF13332">
    <property type="entry name" value="Fil_haemagg_2"/>
    <property type="match status" value="1"/>
</dbReference>
<dbReference type="EMBL" id="CBSX010000077">
    <property type="protein sequence ID" value="CDH04997.1"/>
    <property type="molecule type" value="Genomic_DNA"/>
</dbReference>
<keyword evidence="1" id="KW-0800">Toxin</keyword>
<dbReference type="AlphaFoldDB" id="A0A077NSD6"/>
<dbReference type="GO" id="GO:0090729">
    <property type="term" value="F:toxin activity"/>
    <property type="evidence" value="ECO:0007669"/>
    <property type="project" value="UniProtKB-KW"/>
</dbReference>
<sequence>MVRLAATASIPGTTMSLSSPGKSSAYRAITAVVLSPDLNYFLIDNLVTSIKTGKNLNLIANDHVVTSGSKLISGENLSILSGGDIRLRALPKEKYTRSNDSYEYQTIESTELSAKGLLTLSAEGNILFQATKLAVEGLKNISSVISDTTLDGVVINKFM</sequence>
<dbReference type="Proteomes" id="UP000028483">
    <property type="component" value="Unassembled WGS sequence"/>
</dbReference>
<dbReference type="InterPro" id="IPR025157">
    <property type="entry name" value="Hemagglutinin_rpt"/>
</dbReference>
<reference evidence="2" key="1">
    <citation type="submission" date="2013-07" db="EMBL/GenBank/DDBJ databases">
        <title>Sub-species coevolution in mutualistic symbiosis.</title>
        <authorList>
            <person name="Murfin K."/>
            <person name="Klassen J."/>
            <person name="Lee M."/>
            <person name="Forst S."/>
            <person name="Stock P."/>
            <person name="Goodrich-Blair H."/>
        </authorList>
    </citation>
    <scope>NUCLEOTIDE SEQUENCE [LARGE SCALE GENOMIC DNA]</scope>
    <source>
        <strain evidence="2">Oregonense</strain>
    </source>
</reference>
<dbReference type="GO" id="GO:0003824">
    <property type="term" value="F:catalytic activity"/>
    <property type="evidence" value="ECO:0007669"/>
    <property type="project" value="UniProtKB-ARBA"/>
</dbReference>